<name>A0A5P2C5C7_STRVZ</name>
<keyword evidence="2" id="KW-0238">DNA-binding</keyword>
<gene>
    <name evidence="5" type="ORF">DEJ48_34395</name>
</gene>
<proteinExistence type="predicted"/>
<feature type="domain" description="HTH arsR-type" evidence="4">
    <location>
        <begin position="258"/>
        <end position="332"/>
    </location>
</feature>
<dbReference type="Proteomes" id="UP000322927">
    <property type="component" value="Chromosome"/>
</dbReference>
<dbReference type="InterPro" id="IPR036388">
    <property type="entry name" value="WH-like_DNA-bd_sf"/>
</dbReference>
<dbReference type="OrthoDB" id="3808065at2"/>
<dbReference type="PANTHER" id="PTHR43132">
    <property type="entry name" value="ARSENICAL RESISTANCE OPERON REPRESSOR ARSR-RELATED"/>
    <property type="match status" value="1"/>
</dbReference>
<dbReference type="SMART" id="SM00418">
    <property type="entry name" value="HTH_ARSR"/>
    <property type="match status" value="1"/>
</dbReference>
<dbReference type="Gene3D" id="1.10.10.10">
    <property type="entry name" value="Winged helix-like DNA-binding domain superfamily/Winged helix DNA-binding domain"/>
    <property type="match status" value="1"/>
</dbReference>
<dbReference type="InterPro" id="IPR000835">
    <property type="entry name" value="HTH_MarR-typ"/>
</dbReference>
<evidence type="ECO:0000256" key="2">
    <source>
        <dbReference type="ARBA" id="ARBA00023125"/>
    </source>
</evidence>
<evidence type="ECO:0000259" key="4">
    <source>
        <dbReference type="SMART" id="SM00418"/>
    </source>
</evidence>
<dbReference type="GO" id="GO:0003700">
    <property type="term" value="F:DNA-binding transcription factor activity"/>
    <property type="evidence" value="ECO:0007669"/>
    <property type="project" value="InterPro"/>
</dbReference>
<dbReference type="AlphaFoldDB" id="A0A5P2C5C7"/>
<dbReference type="RefSeq" id="WP_150220034.1">
    <property type="nucleotide sequence ID" value="NZ_CP029192.1"/>
</dbReference>
<protein>
    <submittedName>
        <fullName evidence="5">ArsR family transcriptional regulator</fullName>
    </submittedName>
</protein>
<sequence>MVYRIHFTVEDLARTRVWPRSLPLMELGAAVRTLQEPGHGVRFRAWRRHALAGLRPDAAMVLELIRTRRWAPDFLTRAEAGSPEEVLERVRATPRARIRDDLAQAAADRPLPSWTRHLADDRDLFQQLCDSLDHTYRVLLSPHWQRITSNATAEAGMRTRQALAGGLEHLLTVANPRCMRWSAPVLDVALASGLEGDLHLEGRGLLLVPSYFAPRWSAVCTACQPQPVLTYPANSPSDAASFIACPPPPAHDRGAGSSSLAALLGHTRAAVLTSIGEHPGCSTNELARLSGTAPPTASRHAATLRGAGLVRTARHRNTVLHTLTALGANLLDAPRGG</sequence>
<evidence type="ECO:0000313" key="5">
    <source>
        <dbReference type="EMBL" id="QES37832.1"/>
    </source>
</evidence>
<dbReference type="InterPro" id="IPR011991">
    <property type="entry name" value="ArsR-like_HTH"/>
</dbReference>
<organism evidence="5 6">
    <name type="scientific">Streptomyces venezuelae</name>
    <dbReference type="NCBI Taxonomy" id="54571"/>
    <lineage>
        <taxon>Bacteria</taxon>
        <taxon>Bacillati</taxon>
        <taxon>Actinomycetota</taxon>
        <taxon>Actinomycetes</taxon>
        <taxon>Kitasatosporales</taxon>
        <taxon>Streptomycetaceae</taxon>
        <taxon>Streptomyces</taxon>
    </lineage>
</organism>
<evidence type="ECO:0000313" key="6">
    <source>
        <dbReference type="Proteomes" id="UP000322927"/>
    </source>
</evidence>
<dbReference type="InterPro" id="IPR051011">
    <property type="entry name" value="Metal_resp_trans_reg"/>
</dbReference>
<dbReference type="EMBL" id="CP029192">
    <property type="protein sequence ID" value="QES37832.1"/>
    <property type="molecule type" value="Genomic_DNA"/>
</dbReference>
<dbReference type="SUPFAM" id="SSF46785">
    <property type="entry name" value="Winged helix' DNA-binding domain"/>
    <property type="match status" value="1"/>
</dbReference>
<dbReference type="GO" id="GO:0003677">
    <property type="term" value="F:DNA binding"/>
    <property type="evidence" value="ECO:0007669"/>
    <property type="project" value="UniProtKB-KW"/>
</dbReference>
<keyword evidence="3" id="KW-0804">Transcription</keyword>
<dbReference type="CDD" id="cd00090">
    <property type="entry name" value="HTH_ARSR"/>
    <property type="match status" value="1"/>
</dbReference>
<dbReference type="Pfam" id="PF01047">
    <property type="entry name" value="MarR"/>
    <property type="match status" value="1"/>
</dbReference>
<dbReference type="PANTHER" id="PTHR43132:SF8">
    <property type="entry name" value="HTH-TYPE TRANSCRIPTIONAL REGULATOR KMTR"/>
    <property type="match status" value="1"/>
</dbReference>
<dbReference type="InterPro" id="IPR001845">
    <property type="entry name" value="HTH_ArsR_DNA-bd_dom"/>
</dbReference>
<keyword evidence="1" id="KW-0805">Transcription regulation</keyword>
<evidence type="ECO:0000256" key="3">
    <source>
        <dbReference type="ARBA" id="ARBA00023163"/>
    </source>
</evidence>
<accession>A0A5P2C5C7</accession>
<reference evidence="5 6" key="1">
    <citation type="submission" date="2018-05" db="EMBL/GenBank/DDBJ databases">
        <title>Streptomyces venezuelae.</title>
        <authorList>
            <person name="Kim W."/>
            <person name="Lee N."/>
            <person name="Cho B.-K."/>
        </authorList>
    </citation>
    <scope>NUCLEOTIDE SEQUENCE [LARGE SCALE GENOMIC DNA]</scope>
    <source>
        <strain evidence="5 6">ATCC 14584</strain>
    </source>
</reference>
<dbReference type="InterPro" id="IPR036390">
    <property type="entry name" value="WH_DNA-bd_sf"/>
</dbReference>
<evidence type="ECO:0000256" key="1">
    <source>
        <dbReference type="ARBA" id="ARBA00023015"/>
    </source>
</evidence>